<evidence type="ECO:0000313" key="12">
    <source>
        <dbReference type="EMBL" id="EUD68229.1"/>
    </source>
</evidence>
<keyword evidence="5 9" id="KW-0799">Topoisomerase</keyword>
<dbReference type="PANTHER" id="PTHR10290:SF3">
    <property type="entry name" value="DNA TOPOISOMERASE 1"/>
    <property type="match status" value="1"/>
</dbReference>
<dbReference type="Gene3D" id="1.10.132.10">
    <property type="match status" value="1"/>
</dbReference>
<evidence type="ECO:0000256" key="2">
    <source>
        <dbReference type="ARBA" id="ARBA00006645"/>
    </source>
</evidence>
<dbReference type="InterPro" id="IPR011010">
    <property type="entry name" value="DNA_brk_join_enz"/>
</dbReference>
<dbReference type="InterPro" id="IPR013500">
    <property type="entry name" value="TopoI_cat_euk"/>
</dbReference>
<dbReference type="RefSeq" id="XP_008815077.1">
    <property type="nucleotide sequence ID" value="XM_008816855.1"/>
</dbReference>
<proteinExistence type="inferred from homology"/>
<dbReference type="InterPro" id="IPR014727">
    <property type="entry name" value="TopoI_cat_a/b-sub_euk"/>
</dbReference>
<evidence type="ECO:0000256" key="1">
    <source>
        <dbReference type="ARBA" id="ARBA00000213"/>
    </source>
</evidence>
<protein>
    <recommendedName>
        <fullName evidence="4">DNA topoisomerase 1</fullName>
        <ecNumber evidence="3">5.6.2.1</ecNumber>
    </recommendedName>
    <alternativeName>
        <fullName evidence="8">DNA topoisomerase I</fullName>
    </alternativeName>
</protein>
<keyword evidence="7 9" id="KW-0413">Isomerase</keyword>
<dbReference type="OrthoDB" id="47179at2759"/>
<accession>W7AGT4</accession>
<dbReference type="InterPro" id="IPR014711">
    <property type="entry name" value="TopoI_cat_a-hlx-sub_euk"/>
</dbReference>
<dbReference type="InterPro" id="IPR036202">
    <property type="entry name" value="TopoI_DNA-bd_euk_N_sf"/>
</dbReference>
<dbReference type="SUPFAM" id="SSF56741">
    <property type="entry name" value="Eukaryotic DNA topoisomerase I, N-terminal DNA-binding fragment"/>
    <property type="match status" value="1"/>
</dbReference>
<dbReference type="GO" id="GO:0006260">
    <property type="term" value="P:DNA replication"/>
    <property type="evidence" value="ECO:0007669"/>
    <property type="project" value="TreeGrafter"/>
</dbReference>
<evidence type="ECO:0000256" key="7">
    <source>
        <dbReference type="ARBA" id="ARBA00023235"/>
    </source>
</evidence>
<dbReference type="GO" id="GO:0007059">
    <property type="term" value="P:chromosome segregation"/>
    <property type="evidence" value="ECO:0007669"/>
    <property type="project" value="TreeGrafter"/>
</dbReference>
<keyword evidence="6 9" id="KW-0238">DNA-binding</keyword>
<dbReference type="GO" id="GO:0003677">
    <property type="term" value="F:DNA binding"/>
    <property type="evidence" value="ECO:0007669"/>
    <property type="project" value="UniProtKB-UniRule"/>
</dbReference>
<dbReference type="Gene3D" id="1.10.10.41">
    <property type="entry name" value="Yeast DNA topoisomerase - domain 1"/>
    <property type="match status" value="1"/>
</dbReference>
<dbReference type="PROSITE" id="PS00176">
    <property type="entry name" value="TOPO_IB_1"/>
    <property type="match status" value="1"/>
</dbReference>
<dbReference type="InterPro" id="IPR025834">
    <property type="entry name" value="TopoI_C_dom"/>
</dbReference>
<dbReference type="PRINTS" id="PR00416">
    <property type="entry name" value="EUTPISMRASEI"/>
</dbReference>
<evidence type="ECO:0000256" key="5">
    <source>
        <dbReference type="ARBA" id="ARBA00023029"/>
    </source>
</evidence>
<feature type="active site" description="O-(3'-phospho-DNA)-tyrosine intermediate" evidence="9">
    <location>
        <position position="918"/>
    </location>
</feature>
<dbReference type="EC" id="5.6.2.1" evidence="3"/>
<reference evidence="12 13" key="1">
    <citation type="submission" date="2013-02" db="EMBL/GenBank/DDBJ databases">
        <title>The Genome Sequence of Plasmodium inui San Antonio 1.</title>
        <authorList>
            <consortium name="The Broad Institute Genome Sequencing Platform"/>
            <consortium name="The Broad Institute Genome Sequencing Center for Infectious Disease"/>
            <person name="Neafsey D."/>
            <person name="Cheeseman I."/>
            <person name="Volkman S."/>
            <person name="Adams J."/>
            <person name="Walker B."/>
            <person name="Young S.K."/>
            <person name="Zeng Q."/>
            <person name="Gargeya S."/>
            <person name="Fitzgerald M."/>
            <person name="Haas B."/>
            <person name="Abouelleil A."/>
            <person name="Alvarado L."/>
            <person name="Arachchi H.M."/>
            <person name="Berlin A.M."/>
            <person name="Chapman S.B."/>
            <person name="Dewar J."/>
            <person name="Goldberg J."/>
            <person name="Griggs A."/>
            <person name="Gujja S."/>
            <person name="Hansen M."/>
            <person name="Howarth C."/>
            <person name="Imamovic A."/>
            <person name="Larimer J."/>
            <person name="McCowan C."/>
            <person name="Murphy C."/>
            <person name="Neiman D."/>
            <person name="Pearson M."/>
            <person name="Priest M."/>
            <person name="Roberts A."/>
            <person name="Saif S."/>
            <person name="Shea T."/>
            <person name="Sisk P."/>
            <person name="Sykes S."/>
            <person name="Wortman J."/>
            <person name="Nusbaum C."/>
            <person name="Birren B."/>
        </authorList>
    </citation>
    <scope>NUCLEOTIDE SEQUENCE [LARGE SCALE GENOMIC DNA]</scope>
    <source>
        <strain evidence="12 13">San Antonio 1</strain>
    </source>
</reference>
<dbReference type="VEuPathDB" id="PlasmoDB:C922_01247"/>
<dbReference type="SMART" id="SM00435">
    <property type="entry name" value="TOPEUc"/>
    <property type="match status" value="1"/>
</dbReference>
<name>W7AGT4_9APIC</name>
<dbReference type="InterPro" id="IPR008336">
    <property type="entry name" value="TopoI_DNA-bd_euk"/>
</dbReference>
<feature type="compositionally biased region" description="Basic and acidic residues" evidence="10">
    <location>
        <begin position="77"/>
        <end position="87"/>
    </location>
</feature>
<evidence type="ECO:0000256" key="9">
    <source>
        <dbReference type="PROSITE-ProRule" id="PRU01382"/>
    </source>
</evidence>
<dbReference type="SUPFAM" id="SSF56349">
    <property type="entry name" value="DNA breaking-rejoining enzymes"/>
    <property type="match status" value="3"/>
</dbReference>
<dbReference type="GeneID" id="20036521"/>
<feature type="compositionally biased region" description="Basic and acidic residues" evidence="10">
    <location>
        <begin position="104"/>
        <end position="122"/>
    </location>
</feature>
<dbReference type="Pfam" id="PF01028">
    <property type="entry name" value="Topoisom_I"/>
    <property type="match status" value="2"/>
</dbReference>
<comment type="catalytic activity">
    <reaction evidence="1 9">
        <text>ATP-independent breakage of single-stranded DNA, followed by passage and rejoining.</text>
        <dbReference type="EC" id="5.6.2.1"/>
    </reaction>
</comment>
<feature type="compositionally biased region" description="Basic and acidic residues" evidence="10">
    <location>
        <begin position="504"/>
        <end position="541"/>
    </location>
</feature>
<dbReference type="Gene3D" id="2.170.11.10">
    <property type="entry name" value="DNA Topoisomerase I, domain 2"/>
    <property type="match status" value="1"/>
</dbReference>
<feature type="compositionally biased region" description="Polar residues" evidence="10">
    <location>
        <begin position="550"/>
        <end position="562"/>
    </location>
</feature>
<dbReference type="PANTHER" id="PTHR10290">
    <property type="entry name" value="DNA TOPOISOMERASE I"/>
    <property type="match status" value="1"/>
</dbReference>
<feature type="compositionally biased region" description="Low complexity" evidence="10">
    <location>
        <begin position="726"/>
        <end position="744"/>
    </location>
</feature>
<dbReference type="InterPro" id="IPR051062">
    <property type="entry name" value="Topoisomerase_IB"/>
</dbReference>
<feature type="domain" description="DNA topoisomerase I eukaryotic-type" evidence="11">
    <location>
        <begin position="343"/>
        <end position="932"/>
    </location>
</feature>
<keyword evidence="13" id="KW-1185">Reference proteome</keyword>
<dbReference type="AlphaFoldDB" id="W7AGT4"/>
<evidence type="ECO:0000256" key="10">
    <source>
        <dbReference type="SAM" id="MobiDB-lite"/>
    </source>
</evidence>
<evidence type="ECO:0000259" key="11">
    <source>
        <dbReference type="SMART" id="SM00435"/>
    </source>
</evidence>
<dbReference type="InterPro" id="IPR013499">
    <property type="entry name" value="TopoI_euk"/>
</dbReference>
<dbReference type="GO" id="GO:0006265">
    <property type="term" value="P:DNA topological change"/>
    <property type="evidence" value="ECO:0007669"/>
    <property type="project" value="UniProtKB-UniRule"/>
</dbReference>
<feature type="region of interest" description="Disordered" evidence="10">
    <location>
        <begin position="103"/>
        <end position="162"/>
    </location>
</feature>
<sequence>MERSEHHDESDNTTSDDDILIENIKKKNCCIKLKDSKQINEGKKEETKSKEVAKSNSKTVLKKETSTVIRKAKSKTSAKERTEAPLHECKVVKKDTAAATTEYTAKEKPTTRNKTDKKDAMVKKRKSSVKGKKDTDADGKATAAKVVKKRESKVKKETNKRPKKIVKKTEENFEPINRWWEKIDHQTDIQWHYLEHRGLIFSPPYVQHHIPIFYKSIKLQLNEKAEELATYWCSVIGSDYCTKEKFILNFFKTFICTLEKDNIIRQENESKLKKGDISNFKFIDFMPIKDHLVKLREEKLNRTKEEKEEEKKLRSEKELPYTYALVDWIREKISSNKAEPPGLFRGRGEHPKQGLLKKRIFPEDVVINISKDAPVPRLYDDMCGHCWGDTYHDNKVTWLAYYKDSINDQLKYTFLSAQSKFKGYKDFLKYENARKLKSCVHKIREDYRHKMRSKSILEKQLGTAVYLIDFLALRVGGEKDIDEEADTVGCCSLRVEHVSFSHEVPIKNESKEEKSKGEKSKGEKSKGEKSKGEKIKEEKNKVKNTKGESAPNQNDNKGSNKLSLPKNLEDIEEDHCYITLDFLGKDSIRYFNTVMLDKQAYINMIIFCKNKHKDEGVFDQINCSKLNDYLKEIMPTLSAKVFRTYNASITLDEQLKRIKEIRGKPRHPLLACYDDFPKKKKRKLGNLTASTSILSDISDSSQKGRSGDGEGEEQQEEQEKKKNNKGDNATGDNATGDNAAGDNAAGDDEPGGNPLGDKSAAAPSRSYSNTLGGIHASEKNSPIEVDVSNVNELINFFNNANREVAILCNHQRSIPKQHDTAMSKIKKQIEIYSEDIREYKKYLQYLKKGTNEQSFTFVSKVVTLDGSLRPNKVKENMKEDSCKKKLITLIKKVEQLKHQMKVRDDNKTIALGTSKINYMDPRITVAFCKRFEIPIEKIFNRSLRLKFPWAMFVTKNFTF</sequence>
<feature type="region of interest" description="Disordered" evidence="10">
    <location>
        <begin position="693"/>
        <end position="773"/>
    </location>
</feature>
<dbReference type="GO" id="GO:0005694">
    <property type="term" value="C:chromosome"/>
    <property type="evidence" value="ECO:0007669"/>
    <property type="project" value="InterPro"/>
</dbReference>
<feature type="region of interest" description="Disordered" evidence="10">
    <location>
        <begin position="35"/>
        <end position="87"/>
    </location>
</feature>
<dbReference type="InterPro" id="IPR001631">
    <property type="entry name" value="TopoI"/>
</dbReference>
<gene>
    <name evidence="12" type="ORF">C922_01247</name>
</gene>
<organism evidence="12 13">
    <name type="scientific">Plasmodium inui San Antonio 1</name>
    <dbReference type="NCBI Taxonomy" id="1237626"/>
    <lineage>
        <taxon>Eukaryota</taxon>
        <taxon>Sar</taxon>
        <taxon>Alveolata</taxon>
        <taxon>Apicomplexa</taxon>
        <taxon>Aconoidasida</taxon>
        <taxon>Haemosporida</taxon>
        <taxon>Plasmodiidae</taxon>
        <taxon>Plasmodium</taxon>
        <taxon>Plasmodium (Plasmodium)</taxon>
    </lineage>
</organism>
<evidence type="ECO:0000313" key="13">
    <source>
        <dbReference type="Proteomes" id="UP000030640"/>
    </source>
</evidence>
<evidence type="ECO:0000256" key="4">
    <source>
        <dbReference type="ARBA" id="ARBA00019632"/>
    </source>
</evidence>
<dbReference type="GO" id="GO:0003917">
    <property type="term" value="F:DNA topoisomerase type I (single strand cut, ATP-independent) activity"/>
    <property type="evidence" value="ECO:0007669"/>
    <property type="project" value="UniProtKB-UniRule"/>
</dbReference>
<feature type="compositionally biased region" description="Basic and acidic residues" evidence="10">
    <location>
        <begin position="35"/>
        <end position="53"/>
    </location>
</feature>
<evidence type="ECO:0000256" key="8">
    <source>
        <dbReference type="ARBA" id="ARBA00033297"/>
    </source>
</evidence>
<evidence type="ECO:0000256" key="6">
    <source>
        <dbReference type="ARBA" id="ARBA00023125"/>
    </source>
</evidence>
<dbReference type="InterPro" id="IPR013034">
    <property type="entry name" value="DNA_topo_DNA_db_N_dom1"/>
</dbReference>
<dbReference type="Pfam" id="PF14370">
    <property type="entry name" value="Topo_C_assoc"/>
    <property type="match status" value="1"/>
</dbReference>
<dbReference type="Proteomes" id="UP000030640">
    <property type="component" value="Unassembled WGS sequence"/>
</dbReference>
<dbReference type="EMBL" id="KI965463">
    <property type="protein sequence ID" value="EUD68229.1"/>
    <property type="molecule type" value="Genomic_DNA"/>
</dbReference>
<dbReference type="Gene3D" id="3.90.15.10">
    <property type="entry name" value="Topoisomerase I, Chain A, domain 3"/>
    <property type="match status" value="2"/>
</dbReference>
<dbReference type="PROSITE" id="PS52038">
    <property type="entry name" value="TOPO_IB_2"/>
    <property type="match status" value="1"/>
</dbReference>
<dbReference type="Pfam" id="PF02919">
    <property type="entry name" value="Topoisom_I_N"/>
    <property type="match status" value="1"/>
</dbReference>
<feature type="region of interest" description="Disordered" evidence="10">
    <location>
        <begin position="504"/>
        <end position="564"/>
    </location>
</feature>
<dbReference type="GO" id="GO:0005730">
    <property type="term" value="C:nucleolus"/>
    <property type="evidence" value="ECO:0007669"/>
    <property type="project" value="TreeGrafter"/>
</dbReference>
<dbReference type="InterPro" id="IPR013030">
    <property type="entry name" value="DNA_topo_DNA_db_N_dom2"/>
</dbReference>
<comment type="similarity">
    <text evidence="2 9">Belongs to the type IB topoisomerase family.</text>
</comment>
<dbReference type="InterPro" id="IPR018521">
    <property type="entry name" value="TopoIB_AS"/>
</dbReference>
<evidence type="ECO:0000256" key="3">
    <source>
        <dbReference type="ARBA" id="ARBA00012891"/>
    </source>
</evidence>